<gene>
    <name evidence="1" type="ORF">SAMN05421749_101360</name>
</gene>
<evidence type="ECO:0000313" key="1">
    <source>
        <dbReference type="EMBL" id="SDB84928.1"/>
    </source>
</evidence>
<organism evidence="1 2">
    <name type="scientific">Acinetobacter marinus</name>
    <dbReference type="NCBI Taxonomy" id="281375"/>
    <lineage>
        <taxon>Bacteria</taxon>
        <taxon>Pseudomonadati</taxon>
        <taxon>Pseudomonadota</taxon>
        <taxon>Gammaproteobacteria</taxon>
        <taxon>Moraxellales</taxon>
        <taxon>Moraxellaceae</taxon>
        <taxon>Acinetobacter</taxon>
    </lineage>
</organism>
<dbReference type="RefSeq" id="WP_092615089.1">
    <property type="nucleotide sequence ID" value="NZ_FMYK01000001.1"/>
</dbReference>
<evidence type="ECO:0000313" key="2">
    <source>
        <dbReference type="Proteomes" id="UP000242317"/>
    </source>
</evidence>
<keyword evidence="1" id="KW-0378">Hydrolase</keyword>
<dbReference type="Pfam" id="PF09618">
    <property type="entry name" value="Cas_Csy4"/>
    <property type="match status" value="1"/>
</dbReference>
<proteinExistence type="predicted"/>
<dbReference type="AlphaFoldDB" id="A0A1G6GSH0"/>
<protein>
    <submittedName>
        <fullName evidence="1">CRISPR-associated endonuclease Csy4</fullName>
    </submittedName>
</protein>
<sequence length="203" mass="23893">MNFYQEITIIEQAEIPLYFIWSKLYTQLHLAFVEQKDDAEQIAYGVSFPQYRLHEQKQLGHLGSKIRIFANSPAELEKLNLQKWLDRLEDYVHVTRPRDVPKDKITGYAVYSRIRPLKNKQTRILHQAKRRNISVEESAKYFELFAERKRGEPFIQLKSQSSSDVDQPKHAFNLYISKQNVETEHLGKFGTYGLSQNSTVPEF</sequence>
<reference evidence="2" key="1">
    <citation type="submission" date="2016-09" db="EMBL/GenBank/DDBJ databases">
        <authorList>
            <person name="Varghese N."/>
            <person name="Submissions S."/>
        </authorList>
    </citation>
    <scope>NUCLEOTIDE SEQUENCE [LARGE SCALE GENOMIC DNA]</scope>
    <source>
        <strain evidence="2">ANC 3699</strain>
    </source>
</reference>
<dbReference type="CDD" id="cd09739">
    <property type="entry name" value="Cas6_I-F"/>
    <property type="match status" value="1"/>
</dbReference>
<dbReference type="Proteomes" id="UP000242317">
    <property type="component" value="Unassembled WGS sequence"/>
</dbReference>
<dbReference type="GO" id="GO:0043571">
    <property type="term" value="P:maintenance of CRISPR repeat elements"/>
    <property type="evidence" value="ECO:0007669"/>
    <property type="project" value="InterPro"/>
</dbReference>
<dbReference type="InterPro" id="IPR042564">
    <property type="entry name" value="CRISPR-Cas6/Csy4_sf"/>
</dbReference>
<keyword evidence="2" id="KW-1185">Reference proteome</keyword>
<dbReference type="GO" id="GO:0004519">
    <property type="term" value="F:endonuclease activity"/>
    <property type="evidence" value="ECO:0007669"/>
    <property type="project" value="UniProtKB-KW"/>
</dbReference>
<dbReference type="EMBL" id="FMYK01000001">
    <property type="protein sequence ID" value="SDB84928.1"/>
    <property type="molecule type" value="Genomic_DNA"/>
</dbReference>
<keyword evidence="1" id="KW-0255">Endonuclease</keyword>
<accession>A0A1G6GSH0</accession>
<dbReference type="InterPro" id="IPR013396">
    <property type="entry name" value="CRISPR-assoc_prot_Csy4"/>
</dbReference>
<keyword evidence="1" id="KW-0540">Nuclease</keyword>
<dbReference type="OrthoDB" id="259831at2"/>
<dbReference type="NCBIfam" id="TIGR02563">
    <property type="entry name" value="cas_Csy4"/>
    <property type="match status" value="1"/>
</dbReference>
<dbReference type="Gene3D" id="3.30.70.2540">
    <property type="entry name" value="CRISPR-associated endoribonuclease Cas6/Csy4"/>
    <property type="match status" value="1"/>
</dbReference>
<name>A0A1G6GSH0_9GAMM</name>